<protein>
    <submittedName>
        <fullName evidence="1">Uncharacterized protein</fullName>
    </submittedName>
</protein>
<accession>A0A1G5IWW9</accession>
<evidence type="ECO:0000313" key="1">
    <source>
        <dbReference type="EMBL" id="SCY79918.1"/>
    </source>
</evidence>
<name>A0A1G5IWW9_9BACT</name>
<sequence length="36" mass="4027">MTGFNTMTACPSGRTFKRDSDPKVMLLLLQQIRGIV</sequence>
<dbReference type="AlphaFoldDB" id="A0A1G5IWW9"/>
<evidence type="ECO:0000313" key="2">
    <source>
        <dbReference type="Proteomes" id="UP000198870"/>
    </source>
</evidence>
<gene>
    <name evidence="1" type="ORF">SAMN05216233_12252</name>
</gene>
<organism evidence="1 2">
    <name type="scientific">Desulfoluna spongiiphila</name>
    <dbReference type="NCBI Taxonomy" id="419481"/>
    <lineage>
        <taxon>Bacteria</taxon>
        <taxon>Pseudomonadati</taxon>
        <taxon>Thermodesulfobacteriota</taxon>
        <taxon>Desulfobacteria</taxon>
        <taxon>Desulfobacterales</taxon>
        <taxon>Desulfolunaceae</taxon>
        <taxon>Desulfoluna</taxon>
    </lineage>
</organism>
<reference evidence="1 2" key="1">
    <citation type="submission" date="2016-10" db="EMBL/GenBank/DDBJ databases">
        <authorList>
            <person name="de Groot N.N."/>
        </authorList>
    </citation>
    <scope>NUCLEOTIDE SEQUENCE [LARGE SCALE GENOMIC DNA]</scope>
    <source>
        <strain evidence="1 2">AA1</strain>
    </source>
</reference>
<dbReference type="EMBL" id="FMUX01000022">
    <property type="protein sequence ID" value="SCY79918.1"/>
    <property type="molecule type" value="Genomic_DNA"/>
</dbReference>
<dbReference type="Proteomes" id="UP000198870">
    <property type="component" value="Unassembled WGS sequence"/>
</dbReference>
<keyword evidence="2" id="KW-1185">Reference proteome</keyword>
<proteinExistence type="predicted"/>